<reference evidence="1 2" key="1">
    <citation type="submission" date="2018-05" db="EMBL/GenBank/DDBJ databases">
        <title>Genomic Encyclopedia of Type Strains, Phase IV (KMG-V): Genome sequencing to study the core and pangenomes of soil and plant-associated prokaryotes.</title>
        <authorList>
            <person name="Whitman W."/>
        </authorList>
    </citation>
    <scope>NUCLEOTIDE SEQUENCE [LARGE SCALE GENOMIC DNA]</scope>
    <source>
        <strain evidence="1 2">SCZa-39</strain>
    </source>
</reference>
<accession>A0ABX5KSN2</accession>
<name>A0ABX5KSN2_9BURK</name>
<dbReference type="RefSeq" id="WP_116610276.1">
    <property type="nucleotide sequence ID" value="NZ_QEOB01000003.1"/>
</dbReference>
<gene>
    <name evidence="1" type="ORF">C7402_103354</name>
</gene>
<evidence type="ECO:0000313" key="2">
    <source>
        <dbReference type="Proteomes" id="UP000245712"/>
    </source>
</evidence>
<protein>
    <submittedName>
        <fullName evidence="1">Uncharacterized protein</fullName>
    </submittedName>
</protein>
<comment type="caution">
    <text evidence="1">The sequence shown here is derived from an EMBL/GenBank/DDBJ whole genome shotgun (WGS) entry which is preliminary data.</text>
</comment>
<evidence type="ECO:0000313" key="1">
    <source>
        <dbReference type="EMBL" id="PVX85776.1"/>
    </source>
</evidence>
<dbReference type="Proteomes" id="UP000245712">
    <property type="component" value="Unassembled WGS sequence"/>
</dbReference>
<proteinExistence type="predicted"/>
<keyword evidence="2" id="KW-1185">Reference proteome</keyword>
<organism evidence="1 2">
    <name type="scientific">Paraburkholderia unamae</name>
    <dbReference type="NCBI Taxonomy" id="219649"/>
    <lineage>
        <taxon>Bacteria</taxon>
        <taxon>Pseudomonadati</taxon>
        <taxon>Pseudomonadota</taxon>
        <taxon>Betaproteobacteria</taxon>
        <taxon>Burkholderiales</taxon>
        <taxon>Burkholderiaceae</taxon>
        <taxon>Paraburkholderia</taxon>
    </lineage>
</organism>
<sequence length="107" mass="11138">MSLLDDEQLAIRRGHARFEADVAQTVRVIAERHHASGAALTGDAARAILEEALADVGLASRWPPEQLGALAAGIELPSGNAPLAATDTRPHPLLLLLVSTFAASGAR</sequence>
<dbReference type="EMBL" id="QEOB01000003">
    <property type="protein sequence ID" value="PVX85776.1"/>
    <property type="molecule type" value="Genomic_DNA"/>
</dbReference>